<evidence type="ECO:0000313" key="3">
    <source>
        <dbReference type="Proteomes" id="UP001530315"/>
    </source>
</evidence>
<sequence length="71" mass="8114">MKLINFALIITAAWSGGNVRAQAQQCDQCNEKIAAEIKVFVEELKEYLILTENLLTGTIPVFYQSLRRLRE</sequence>
<reference evidence="2 3" key="1">
    <citation type="submission" date="2024-10" db="EMBL/GenBank/DDBJ databases">
        <title>Updated reference genomes for cyclostephanoid diatoms.</title>
        <authorList>
            <person name="Roberts W.R."/>
            <person name="Alverson A.J."/>
        </authorList>
    </citation>
    <scope>NUCLEOTIDE SEQUENCE [LARGE SCALE GENOMIC DNA]</scope>
    <source>
        <strain evidence="2 3">AJA276-08</strain>
    </source>
</reference>
<protein>
    <submittedName>
        <fullName evidence="2">Uncharacterized protein</fullName>
    </submittedName>
</protein>
<proteinExistence type="predicted"/>
<dbReference type="EMBL" id="JALLAZ020001448">
    <property type="protein sequence ID" value="KAL3774782.1"/>
    <property type="molecule type" value="Genomic_DNA"/>
</dbReference>
<feature type="chain" id="PRO_5044777898" evidence="1">
    <location>
        <begin position="24"/>
        <end position="71"/>
    </location>
</feature>
<keyword evidence="1" id="KW-0732">Signal</keyword>
<accession>A0ABD3NFQ1</accession>
<comment type="caution">
    <text evidence="2">The sequence shown here is derived from an EMBL/GenBank/DDBJ whole genome shotgun (WGS) entry which is preliminary data.</text>
</comment>
<feature type="signal peptide" evidence="1">
    <location>
        <begin position="1"/>
        <end position="23"/>
    </location>
</feature>
<dbReference type="Proteomes" id="UP001530315">
    <property type="component" value="Unassembled WGS sequence"/>
</dbReference>
<gene>
    <name evidence="2" type="ORF">ACHAW5_002183</name>
</gene>
<dbReference type="AlphaFoldDB" id="A0ABD3NFQ1"/>
<name>A0ABD3NFQ1_9STRA</name>
<evidence type="ECO:0000313" key="2">
    <source>
        <dbReference type="EMBL" id="KAL3774782.1"/>
    </source>
</evidence>
<evidence type="ECO:0000256" key="1">
    <source>
        <dbReference type="SAM" id="SignalP"/>
    </source>
</evidence>
<keyword evidence="3" id="KW-1185">Reference proteome</keyword>
<organism evidence="2 3">
    <name type="scientific">Stephanodiscus triporus</name>
    <dbReference type="NCBI Taxonomy" id="2934178"/>
    <lineage>
        <taxon>Eukaryota</taxon>
        <taxon>Sar</taxon>
        <taxon>Stramenopiles</taxon>
        <taxon>Ochrophyta</taxon>
        <taxon>Bacillariophyta</taxon>
        <taxon>Coscinodiscophyceae</taxon>
        <taxon>Thalassiosirophycidae</taxon>
        <taxon>Stephanodiscales</taxon>
        <taxon>Stephanodiscaceae</taxon>
        <taxon>Stephanodiscus</taxon>
    </lineage>
</organism>